<gene>
    <name evidence="2" type="ORF">BAY60_23730</name>
</gene>
<dbReference type="OrthoDB" id="3678976at2"/>
<dbReference type="Proteomes" id="UP000249915">
    <property type="component" value="Unassembled WGS sequence"/>
</dbReference>
<organism evidence="2 3">
    <name type="scientific">Prauserella muralis</name>
    <dbReference type="NCBI Taxonomy" id="588067"/>
    <lineage>
        <taxon>Bacteria</taxon>
        <taxon>Bacillati</taxon>
        <taxon>Actinomycetota</taxon>
        <taxon>Actinomycetes</taxon>
        <taxon>Pseudonocardiales</taxon>
        <taxon>Pseudonocardiaceae</taxon>
        <taxon>Prauserella</taxon>
    </lineage>
</organism>
<accession>A0A2V4AQL8</accession>
<feature type="compositionally biased region" description="Basic residues" evidence="1">
    <location>
        <begin position="1"/>
        <end position="10"/>
    </location>
</feature>
<evidence type="ECO:0008006" key="4">
    <source>
        <dbReference type="Google" id="ProtNLM"/>
    </source>
</evidence>
<comment type="caution">
    <text evidence="2">The sequence shown here is derived from an EMBL/GenBank/DDBJ whole genome shotgun (WGS) entry which is preliminary data.</text>
</comment>
<protein>
    <recommendedName>
        <fullName evidence="4">Tetratricopeptide repeat protein</fullName>
    </recommendedName>
</protein>
<evidence type="ECO:0000256" key="1">
    <source>
        <dbReference type="SAM" id="MobiDB-lite"/>
    </source>
</evidence>
<evidence type="ECO:0000313" key="3">
    <source>
        <dbReference type="Proteomes" id="UP000249915"/>
    </source>
</evidence>
<feature type="compositionally biased region" description="Low complexity" evidence="1">
    <location>
        <begin position="12"/>
        <end position="21"/>
    </location>
</feature>
<sequence length="241" mass="26516">MLGRFRRKHTGAPETATPDTAAAGVPVWPLEAWHGNGLRADDARYVALCLTPAFPEEQETRELRDGDAWDRILGAAKARGSRSAAMARTVTELLADPRYTAFDVLYSWLAPAHEGTDRQLEVIDEGLRACPRKYYLLDLAGTAMLRRGRAAEALYYWAHSVTNAESVGEGEDARAYDYLTVVAGVVGRRDAAKAFHARANLADAPEIVLDDEYTQLVHKAFRKPAPAMRPVIETLAQQVPA</sequence>
<feature type="region of interest" description="Disordered" evidence="1">
    <location>
        <begin position="1"/>
        <end position="21"/>
    </location>
</feature>
<proteinExistence type="predicted"/>
<evidence type="ECO:0000313" key="2">
    <source>
        <dbReference type="EMBL" id="PXY23000.1"/>
    </source>
</evidence>
<dbReference type="EMBL" id="MASW01000005">
    <property type="protein sequence ID" value="PXY23000.1"/>
    <property type="molecule type" value="Genomic_DNA"/>
</dbReference>
<name>A0A2V4AQL8_9PSEU</name>
<dbReference type="AlphaFoldDB" id="A0A2V4AQL8"/>
<reference evidence="2 3" key="1">
    <citation type="submission" date="2016-07" db="EMBL/GenBank/DDBJ databases">
        <title>Draft genome sequence of Prauserella muralis DSM 45305, isolated from a mould-covered wall in an indoor environment.</title>
        <authorList>
            <person name="Ruckert C."/>
            <person name="Albersmeier A."/>
            <person name="Jiang C.-L."/>
            <person name="Jiang Y."/>
            <person name="Kalinowski J."/>
            <person name="Schneider O."/>
            <person name="Winkler A."/>
            <person name="Zotchev S.B."/>
        </authorList>
    </citation>
    <scope>NUCLEOTIDE SEQUENCE [LARGE SCALE GENOMIC DNA]</scope>
    <source>
        <strain evidence="2 3">DSM 45305</strain>
    </source>
</reference>
<keyword evidence="3" id="KW-1185">Reference proteome</keyword>